<accession>A0A8J4CTF9</accession>
<dbReference type="Gene3D" id="1.20.5.170">
    <property type="match status" value="1"/>
</dbReference>
<evidence type="ECO:0000313" key="4">
    <source>
        <dbReference type="Proteomes" id="UP000747110"/>
    </source>
</evidence>
<keyword evidence="1" id="KW-0175">Coiled coil</keyword>
<feature type="coiled-coil region" evidence="1">
    <location>
        <begin position="114"/>
        <end position="166"/>
    </location>
</feature>
<evidence type="ECO:0000256" key="1">
    <source>
        <dbReference type="SAM" id="Coils"/>
    </source>
</evidence>
<keyword evidence="4" id="KW-1185">Reference proteome</keyword>
<gene>
    <name evidence="3" type="ORF">Vretifemale_16377</name>
</gene>
<proteinExistence type="predicted"/>
<organism evidence="3 4">
    <name type="scientific">Volvox reticuliferus</name>
    <dbReference type="NCBI Taxonomy" id="1737510"/>
    <lineage>
        <taxon>Eukaryota</taxon>
        <taxon>Viridiplantae</taxon>
        <taxon>Chlorophyta</taxon>
        <taxon>core chlorophytes</taxon>
        <taxon>Chlorophyceae</taxon>
        <taxon>CS clade</taxon>
        <taxon>Chlamydomonadales</taxon>
        <taxon>Volvocaceae</taxon>
        <taxon>Volvox</taxon>
    </lineage>
</organism>
<name>A0A8J4CTF9_9CHLO</name>
<dbReference type="EMBL" id="BNCP01000044">
    <property type="protein sequence ID" value="GIL88403.1"/>
    <property type="molecule type" value="Genomic_DNA"/>
</dbReference>
<evidence type="ECO:0000313" key="3">
    <source>
        <dbReference type="EMBL" id="GIL88403.1"/>
    </source>
</evidence>
<feature type="region of interest" description="Disordered" evidence="2">
    <location>
        <begin position="1"/>
        <end position="24"/>
    </location>
</feature>
<reference evidence="3" key="1">
    <citation type="journal article" date="2021" name="Proc. Natl. Acad. Sci. U.S.A.">
        <title>Three genomes in the algal genus Volvox reveal the fate of a haploid sex-determining region after a transition to homothallism.</title>
        <authorList>
            <person name="Yamamoto K."/>
            <person name="Hamaji T."/>
            <person name="Kawai-Toyooka H."/>
            <person name="Matsuzaki R."/>
            <person name="Takahashi F."/>
            <person name="Nishimura Y."/>
            <person name="Kawachi M."/>
            <person name="Noguchi H."/>
            <person name="Minakuchi Y."/>
            <person name="Umen J.G."/>
            <person name="Toyoda A."/>
            <person name="Nozaki H."/>
        </authorList>
    </citation>
    <scope>NUCLEOTIDE SEQUENCE</scope>
    <source>
        <strain evidence="3">NIES-3786</strain>
    </source>
</reference>
<dbReference type="AlphaFoldDB" id="A0A8J4CTF9"/>
<evidence type="ECO:0000256" key="2">
    <source>
        <dbReference type="SAM" id="MobiDB-lite"/>
    </source>
</evidence>
<sequence>MKTRATALTGGDEIDTGLPEVHNPPSFEVRSAPEARVTSKRTFDTMTQHLEAQMGLEEADLCGLQLECSRTSAGTVASRSSESIVKQTAAAFVEGKNSTVIDVPETTTSYISCTSRLEQSLAELTSSLKQLKKDHENMKKDHENMKKDHENMKKDFDDRLAVLEEDSARYRDVIKRRIVSEVHKYLQRKFGDKEEEQQWDEYLAMVFGQNTSWFRSHGLKLKDLALMEKSDGTPLFQQGNNSAHQPQLVIIKHHIIEALSSEDPAWASWWKLVQGIRRPRSVNEL</sequence>
<comment type="caution">
    <text evidence="3">The sequence shown here is derived from an EMBL/GenBank/DDBJ whole genome shotgun (WGS) entry which is preliminary data.</text>
</comment>
<dbReference type="Proteomes" id="UP000747110">
    <property type="component" value="Unassembled WGS sequence"/>
</dbReference>
<protein>
    <submittedName>
        <fullName evidence="3">Uncharacterized protein</fullName>
    </submittedName>
</protein>